<gene>
    <name evidence="11" type="primary">LOC113795501</name>
</gene>
<organism evidence="10 11">
    <name type="scientific">Dermatophagoides pteronyssinus</name>
    <name type="common">European house dust mite</name>
    <dbReference type="NCBI Taxonomy" id="6956"/>
    <lineage>
        <taxon>Eukaryota</taxon>
        <taxon>Metazoa</taxon>
        <taxon>Ecdysozoa</taxon>
        <taxon>Arthropoda</taxon>
        <taxon>Chelicerata</taxon>
        <taxon>Arachnida</taxon>
        <taxon>Acari</taxon>
        <taxon>Acariformes</taxon>
        <taxon>Sarcoptiformes</taxon>
        <taxon>Astigmata</taxon>
        <taxon>Psoroptidia</taxon>
        <taxon>Analgoidea</taxon>
        <taxon>Pyroglyphidae</taxon>
        <taxon>Dermatophagoidinae</taxon>
        <taxon>Dermatophagoides</taxon>
    </lineage>
</organism>
<name>A0A6P6Y7W0_DERPT</name>
<evidence type="ECO:0000256" key="7">
    <source>
        <dbReference type="ARBA" id="ARBA00023034"/>
    </source>
</evidence>
<dbReference type="PANTHER" id="PTHR21425">
    <property type="entry name" value="NICE-3"/>
    <property type="match status" value="1"/>
</dbReference>
<dbReference type="InterPro" id="IPR010876">
    <property type="entry name" value="C1orf43"/>
</dbReference>
<dbReference type="AlphaFoldDB" id="A0A6P6Y7W0"/>
<evidence type="ECO:0000313" key="11">
    <source>
        <dbReference type="RefSeq" id="XP_027201487.1"/>
    </source>
</evidence>
<evidence type="ECO:0000256" key="3">
    <source>
        <dbReference type="ARBA" id="ARBA00004173"/>
    </source>
</evidence>
<dbReference type="GO" id="GO:0005794">
    <property type="term" value="C:Golgi apparatus"/>
    <property type="evidence" value="ECO:0007669"/>
    <property type="project" value="UniProtKB-SubCell"/>
</dbReference>
<keyword evidence="7" id="KW-0333">Golgi apparatus</keyword>
<dbReference type="PANTHER" id="PTHR21425:SF2">
    <property type="entry name" value="PROTEIN C1ORF43"/>
    <property type="match status" value="1"/>
</dbReference>
<keyword evidence="8" id="KW-0496">Mitochondrion</keyword>
<keyword evidence="6" id="KW-1133">Transmembrane helix</keyword>
<evidence type="ECO:0000256" key="8">
    <source>
        <dbReference type="ARBA" id="ARBA00023128"/>
    </source>
</evidence>
<dbReference type="Pfam" id="PF07406">
    <property type="entry name" value="NICE-3"/>
    <property type="match status" value="1"/>
</dbReference>
<evidence type="ECO:0000256" key="1">
    <source>
        <dbReference type="ARBA" id="ARBA00002620"/>
    </source>
</evidence>
<evidence type="ECO:0000313" key="10">
    <source>
        <dbReference type="Proteomes" id="UP000515146"/>
    </source>
</evidence>
<evidence type="ECO:0000256" key="9">
    <source>
        <dbReference type="ARBA" id="ARBA00023136"/>
    </source>
</evidence>
<keyword evidence="5" id="KW-0812">Transmembrane</keyword>
<dbReference type="Proteomes" id="UP000515146">
    <property type="component" value="Unplaced"/>
</dbReference>
<evidence type="ECO:0000256" key="4">
    <source>
        <dbReference type="ARBA" id="ARBA00004555"/>
    </source>
</evidence>
<dbReference type="GO" id="GO:0016020">
    <property type="term" value="C:membrane"/>
    <property type="evidence" value="ECO:0007669"/>
    <property type="project" value="UniProtKB-SubCell"/>
</dbReference>
<protein>
    <submittedName>
        <fullName evidence="11">Uncharacterized protein C1orf43 homolog</fullName>
    </submittedName>
</protein>
<dbReference type="InParanoid" id="A0A6P6Y7W0"/>
<dbReference type="GeneID" id="113795501"/>
<evidence type="ECO:0000256" key="6">
    <source>
        <dbReference type="ARBA" id="ARBA00022989"/>
    </source>
</evidence>
<accession>A0A6P6Y7W0</accession>
<sequence length="260" mass="29657">MGDGEFKPGVAAIIIIAIGILILILLFIFAKRQIMRLAQKFPTDGPHAPIGYAAPKELCHKIERRLNDIRSIRHEPILLNSDNPYCSEENATKYKHIYRMKTVDNLKDLEKFIIDSYGSDETKRRHPDQDLRQYLLNLQRENGPMSHCDPITINELVDIYLHARFNPEPDFGPEHYHRYHVLMERIKEQIIPKISETTSERTSPTKVVQRKGIGKGLTTNLSFKNLTNLSSSSSLSTTMMAKDNNIGAGNINKKTDETCV</sequence>
<dbReference type="RefSeq" id="XP_027201487.1">
    <property type="nucleotide sequence ID" value="XM_027345686.1"/>
</dbReference>
<comment type="function">
    <text evidence="1">General regulator of phagocytosis. Required to uptake Gram negative bacterium by macrophages.</text>
</comment>
<proteinExistence type="predicted"/>
<dbReference type="OrthoDB" id="5960253at2759"/>
<keyword evidence="10" id="KW-1185">Reference proteome</keyword>
<dbReference type="FunCoup" id="A0A6P6Y7W0">
    <property type="interactions" value="85"/>
</dbReference>
<reference evidence="11" key="1">
    <citation type="submission" date="2025-08" db="UniProtKB">
        <authorList>
            <consortium name="RefSeq"/>
        </authorList>
    </citation>
    <scope>IDENTIFICATION</scope>
    <source>
        <strain evidence="11">Airmid</strain>
    </source>
</reference>
<dbReference type="OMA" id="QHAKVNM"/>
<dbReference type="KEGG" id="dpte:113795501"/>
<keyword evidence="9" id="KW-0472">Membrane</keyword>
<comment type="subcellular location">
    <subcellularLocation>
        <location evidence="4">Golgi apparatus</location>
    </subcellularLocation>
    <subcellularLocation>
        <location evidence="2">Membrane</location>
        <topology evidence="2">Single-pass membrane protein</topology>
    </subcellularLocation>
    <subcellularLocation>
        <location evidence="3">Mitochondrion</location>
    </subcellularLocation>
</comment>
<evidence type="ECO:0000256" key="2">
    <source>
        <dbReference type="ARBA" id="ARBA00004167"/>
    </source>
</evidence>
<dbReference type="GO" id="GO:0005739">
    <property type="term" value="C:mitochondrion"/>
    <property type="evidence" value="ECO:0007669"/>
    <property type="project" value="UniProtKB-SubCell"/>
</dbReference>
<evidence type="ECO:0000256" key="5">
    <source>
        <dbReference type="ARBA" id="ARBA00022692"/>
    </source>
</evidence>